<protein>
    <submittedName>
        <fullName evidence="1">Uncharacterized protein</fullName>
    </submittedName>
</protein>
<reference evidence="1 2" key="1">
    <citation type="journal article" date="2022" name="bioRxiv">
        <title>The genome of the oomycete Peronosclerospora sorghi, a cosmopolitan pathogen of maize and sorghum, is inflated with dispersed pseudogenes.</title>
        <authorList>
            <person name="Fletcher K."/>
            <person name="Martin F."/>
            <person name="Isakeit T."/>
            <person name="Cavanaugh K."/>
            <person name="Magill C."/>
            <person name="Michelmore R."/>
        </authorList>
    </citation>
    <scope>NUCLEOTIDE SEQUENCE [LARGE SCALE GENOMIC DNA]</scope>
    <source>
        <strain evidence="1">P6</strain>
    </source>
</reference>
<dbReference type="EMBL" id="CM047580">
    <property type="protein sequence ID" value="KAI9922159.1"/>
    <property type="molecule type" value="Genomic_DNA"/>
</dbReference>
<gene>
    <name evidence="1" type="ORF">PsorP6_001559</name>
</gene>
<keyword evidence="2" id="KW-1185">Reference proteome</keyword>
<name>A0ACC0WVT2_9STRA</name>
<proteinExistence type="predicted"/>
<sequence>MTSGTWSYPPPPSAWNYSRTSTSVTGSRKLRNRPRNLDMTLGALLLGVVDALARGTLQCEFLAQHLEEQIQKRYKSTNVARVRAEDSFERPCCKSIARNKHILKSTSAAFDLLHARRNVFKRVEAQETDVKTIAAQLNKQPEGVRYATCDETTRCLLHQLASRRSKGPKRSHSRASYARHQNVPTCRENYEVLAAYLLIENPAT</sequence>
<accession>A0ACC0WVT2</accession>
<comment type="caution">
    <text evidence="1">The sequence shown here is derived from an EMBL/GenBank/DDBJ whole genome shotgun (WGS) entry which is preliminary data.</text>
</comment>
<evidence type="ECO:0000313" key="1">
    <source>
        <dbReference type="EMBL" id="KAI9922159.1"/>
    </source>
</evidence>
<organism evidence="1 2">
    <name type="scientific">Peronosclerospora sorghi</name>
    <dbReference type="NCBI Taxonomy" id="230839"/>
    <lineage>
        <taxon>Eukaryota</taxon>
        <taxon>Sar</taxon>
        <taxon>Stramenopiles</taxon>
        <taxon>Oomycota</taxon>
        <taxon>Peronosporomycetes</taxon>
        <taxon>Peronosporales</taxon>
        <taxon>Peronosporaceae</taxon>
        <taxon>Peronosclerospora</taxon>
    </lineage>
</organism>
<dbReference type="Proteomes" id="UP001163321">
    <property type="component" value="Chromosome 1"/>
</dbReference>
<evidence type="ECO:0000313" key="2">
    <source>
        <dbReference type="Proteomes" id="UP001163321"/>
    </source>
</evidence>